<feature type="compositionally biased region" description="Basic and acidic residues" evidence="1">
    <location>
        <begin position="29"/>
        <end position="44"/>
    </location>
</feature>
<accession>U6LYD1</accession>
<dbReference type="OrthoDB" id="348724at2759"/>
<organism evidence="2 3">
    <name type="scientific">Eimeria brunetti</name>
    <dbReference type="NCBI Taxonomy" id="51314"/>
    <lineage>
        <taxon>Eukaryota</taxon>
        <taxon>Sar</taxon>
        <taxon>Alveolata</taxon>
        <taxon>Apicomplexa</taxon>
        <taxon>Conoidasida</taxon>
        <taxon>Coccidia</taxon>
        <taxon>Eucoccidiorida</taxon>
        <taxon>Eimeriorina</taxon>
        <taxon>Eimeriidae</taxon>
        <taxon>Eimeria</taxon>
    </lineage>
</organism>
<feature type="compositionally biased region" description="Low complexity" evidence="1">
    <location>
        <begin position="253"/>
        <end position="264"/>
    </location>
</feature>
<dbReference type="Proteomes" id="UP000030750">
    <property type="component" value="Unassembled WGS sequence"/>
</dbReference>
<feature type="compositionally biased region" description="Basic and acidic residues" evidence="1">
    <location>
        <begin position="593"/>
        <end position="606"/>
    </location>
</feature>
<evidence type="ECO:0000256" key="1">
    <source>
        <dbReference type="SAM" id="MobiDB-lite"/>
    </source>
</evidence>
<evidence type="ECO:0000313" key="3">
    <source>
        <dbReference type="Proteomes" id="UP000030750"/>
    </source>
</evidence>
<feature type="region of interest" description="Disordered" evidence="1">
    <location>
        <begin position="583"/>
        <end position="608"/>
    </location>
</feature>
<reference evidence="2" key="2">
    <citation type="submission" date="2013-10" db="EMBL/GenBank/DDBJ databases">
        <authorList>
            <person name="Aslett M."/>
        </authorList>
    </citation>
    <scope>NUCLEOTIDE SEQUENCE [LARGE SCALE GENOMIC DNA]</scope>
    <source>
        <strain evidence="2">Houghton</strain>
    </source>
</reference>
<protein>
    <submittedName>
        <fullName evidence="2">Uncharacterized protein</fullName>
    </submittedName>
</protein>
<dbReference type="EMBL" id="HG713364">
    <property type="protein sequence ID" value="CDJ53589.1"/>
    <property type="molecule type" value="Genomic_DNA"/>
</dbReference>
<feature type="compositionally biased region" description="Polar residues" evidence="1">
    <location>
        <begin position="234"/>
        <end position="244"/>
    </location>
</feature>
<feature type="region of interest" description="Disordered" evidence="1">
    <location>
        <begin position="178"/>
        <end position="274"/>
    </location>
</feature>
<proteinExistence type="predicted"/>
<feature type="region of interest" description="Disordered" evidence="1">
    <location>
        <begin position="29"/>
        <end position="52"/>
    </location>
</feature>
<gene>
    <name evidence="2" type="ORF">EBH_0007890</name>
</gene>
<evidence type="ECO:0000313" key="2">
    <source>
        <dbReference type="EMBL" id="CDJ53589.1"/>
    </source>
</evidence>
<feature type="compositionally biased region" description="Low complexity" evidence="1">
    <location>
        <begin position="134"/>
        <end position="148"/>
    </location>
</feature>
<keyword evidence="3" id="KW-1185">Reference proteome</keyword>
<reference evidence="2" key="1">
    <citation type="submission" date="2013-10" db="EMBL/GenBank/DDBJ databases">
        <title>Genomic analysis of the causative agents of coccidiosis in chickens.</title>
        <authorList>
            <person name="Reid A.J."/>
            <person name="Blake D."/>
            <person name="Billington K."/>
            <person name="Browne H."/>
            <person name="Dunn M."/>
            <person name="Hung S."/>
            <person name="Kawahara F."/>
            <person name="Miranda-Saavedra D."/>
            <person name="Mourier T."/>
            <person name="Nagra H."/>
            <person name="Otto T.D."/>
            <person name="Rawlings N."/>
            <person name="Sanchez A."/>
            <person name="Sanders M."/>
            <person name="Subramaniam C."/>
            <person name="Tay Y."/>
            <person name="Dear P."/>
            <person name="Doerig C."/>
            <person name="Gruber A."/>
            <person name="Parkinson J."/>
            <person name="Shirley M."/>
            <person name="Wan K.L."/>
            <person name="Berriman M."/>
            <person name="Tomley F."/>
            <person name="Pain A."/>
        </authorList>
    </citation>
    <scope>NUCLEOTIDE SEQUENCE [LARGE SCALE GENOMIC DNA]</scope>
    <source>
        <strain evidence="2">Houghton</strain>
    </source>
</reference>
<sequence length="813" mass="87168">MQLLPQAREKPSFDSPAIDLNFDLFDSGNEKKEVEREGTDRRGDVAPSGPVMPSSSPLVPVYFLLKQVLFSIVFAVFLFSRCASHHTVSRVSGGNAPRQLAENLSSSTSSASDDIEKIFQICLELEKSLPDSLQQPVPQTPVRQPQAAPKKDDKAEPMLWDFEGPLLPLLLTPEEAQADQNITTSPSTLESHLATPPPPFTSPPQQAQREGPAEVQSTQASSAVAEAVVPQPHPNSTSYSSTEGWWSPPAPHPTTATAPAEAAPMQTSSAAAEAVVPQPLPNSTAYYSTEGWPAPAAPHPTTATAPAEAASMQTLSAAAEAMVPQPHPNSISYYSTEGWRAPSAPHPATATAPAEAASVQTSSAAVKAMVPQPLLHIISHSSTEAWPATPAPHPTTTTLLSSPYPNLQQQQLEIKPGPVAQGFAPVTQGFLLSSMLQEQMGDDVFSPPHGKRLKLQIPSETEDVETARSSGKNEDGGRDILAEALAAVNADEWLYSTSWESPLPGQPVDEVPGPSGQAEVSHGADYALQPLHYVPVQLGAPESRRPLPVFGLVPDNPSSDSGGTSGAVAHKLVPYGSDAASVSEGQNALPLPKGDRPGDKSPDPLSRHPFYRLPMLGSGVWTPPFAPVVRKRAETLKANRAALKCLRNLRILFLKQSLNQNEAAAVLVSALRLSDVLLRHHTQPVSGFCTSIAASQLARRYLIADAILSAIHVLGAAEESVDAFKKLMQRVSIVMLPTEKVQRRPPSEANLEVIRRLEALLAQLRTGVRPSPADTVQMKRDILNRIPHKDMKGPQFNSWRRDDKKFNSGRGKS</sequence>
<dbReference type="AlphaFoldDB" id="U6LYD1"/>
<feature type="region of interest" description="Disordered" evidence="1">
    <location>
        <begin position="786"/>
        <end position="813"/>
    </location>
</feature>
<dbReference type="VEuPathDB" id="ToxoDB:EBH_0007890"/>
<feature type="compositionally biased region" description="Polar residues" evidence="1">
    <location>
        <begin position="178"/>
        <end position="190"/>
    </location>
</feature>
<feature type="region of interest" description="Disordered" evidence="1">
    <location>
        <begin position="88"/>
        <end position="108"/>
    </location>
</feature>
<name>U6LYD1_9EIME</name>
<feature type="region of interest" description="Disordered" evidence="1">
    <location>
        <begin position="132"/>
        <end position="156"/>
    </location>
</feature>